<dbReference type="CDD" id="cd04301">
    <property type="entry name" value="NAT_SF"/>
    <property type="match status" value="1"/>
</dbReference>
<evidence type="ECO:0000313" key="2">
    <source>
        <dbReference type="EMBL" id="MDF1611789.1"/>
    </source>
</evidence>
<dbReference type="AlphaFoldDB" id="A0AAE3NZV5"/>
<keyword evidence="3" id="KW-1185">Reference proteome</keyword>
<dbReference type="GO" id="GO:0016747">
    <property type="term" value="F:acyltransferase activity, transferring groups other than amino-acyl groups"/>
    <property type="evidence" value="ECO:0007669"/>
    <property type="project" value="InterPro"/>
</dbReference>
<protein>
    <submittedName>
        <fullName evidence="2">N-acetyltransferase</fullName>
    </submittedName>
</protein>
<dbReference type="PANTHER" id="PTHR13170">
    <property type="entry name" value="O-GLCNACASE"/>
    <property type="match status" value="1"/>
</dbReference>
<dbReference type="EMBL" id="JARGDL010000006">
    <property type="protein sequence ID" value="MDF1611789.1"/>
    <property type="molecule type" value="Genomic_DNA"/>
</dbReference>
<dbReference type="SUPFAM" id="SSF55729">
    <property type="entry name" value="Acyl-CoA N-acyltransferases (Nat)"/>
    <property type="match status" value="1"/>
</dbReference>
<accession>A0AAE3NZV5</accession>
<comment type="caution">
    <text evidence="2">The sequence shown here is derived from an EMBL/GenBank/DDBJ whole genome shotgun (WGS) entry which is preliminary data.</text>
</comment>
<feature type="domain" description="N-acetyltransferase" evidence="1">
    <location>
        <begin position="3"/>
        <end position="199"/>
    </location>
</feature>
<dbReference type="PROSITE" id="PS51186">
    <property type="entry name" value="GNAT"/>
    <property type="match status" value="1"/>
</dbReference>
<organism evidence="2 3">
    <name type="scientific">Stygiobacter electus</name>
    <dbReference type="NCBI Taxonomy" id="3032292"/>
    <lineage>
        <taxon>Bacteria</taxon>
        <taxon>Pseudomonadati</taxon>
        <taxon>Ignavibacteriota</taxon>
        <taxon>Ignavibacteria</taxon>
        <taxon>Ignavibacteriales</taxon>
        <taxon>Melioribacteraceae</taxon>
        <taxon>Stygiobacter</taxon>
    </lineage>
</organism>
<dbReference type="InterPro" id="IPR051822">
    <property type="entry name" value="Glycosyl_Hydrolase_84"/>
</dbReference>
<reference evidence="2" key="1">
    <citation type="submission" date="2023-03" db="EMBL/GenBank/DDBJ databases">
        <title>Stygiobacter electus gen. nov., sp. nov., facultatively anaerobic thermotolerant bacterium of the class Ignavibacteria from a well of Yessentuki mineral water deposit.</title>
        <authorList>
            <person name="Podosokorskaya O.A."/>
            <person name="Elcheninov A.G."/>
            <person name="Petrova N.F."/>
            <person name="Zavarzina D.G."/>
            <person name="Kublanov I.V."/>
            <person name="Merkel A.Y."/>
        </authorList>
    </citation>
    <scope>NUCLEOTIDE SEQUENCE</scope>
    <source>
        <strain evidence="2">09-Me</strain>
    </source>
</reference>
<name>A0AAE3NZV5_9BACT</name>
<evidence type="ECO:0000313" key="3">
    <source>
        <dbReference type="Proteomes" id="UP001221302"/>
    </source>
</evidence>
<dbReference type="PANTHER" id="PTHR13170:SF16">
    <property type="entry name" value="PROTEIN O-GLCNACASE"/>
    <property type="match status" value="1"/>
</dbReference>
<dbReference type="RefSeq" id="WP_321535556.1">
    <property type="nucleotide sequence ID" value="NZ_JARGDL010000006.1"/>
</dbReference>
<gene>
    <name evidence="2" type="ORF">P0M35_06480</name>
</gene>
<dbReference type="Pfam" id="PF00583">
    <property type="entry name" value="Acetyltransf_1"/>
    <property type="match status" value="1"/>
</dbReference>
<proteinExistence type="predicted"/>
<dbReference type="Proteomes" id="UP001221302">
    <property type="component" value="Unassembled WGS sequence"/>
</dbReference>
<dbReference type="GO" id="GO:0016231">
    <property type="term" value="F:beta-N-acetylglucosaminidase activity"/>
    <property type="evidence" value="ECO:0007669"/>
    <property type="project" value="TreeGrafter"/>
</dbReference>
<dbReference type="InterPro" id="IPR016181">
    <property type="entry name" value="Acyl_CoA_acyltransferase"/>
</dbReference>
<dbReference type="GO" id="GO:0009100">
    <property type="term" value="P:glycoprotein metabolic process"/>
    <property type="evidence" value="ECO:0007669"/>
    <property type="project" value="TreeGrafter"/>
</dbReference>
<sequence>MTFEIRNYRQSDYEKLFEICLKTGDSGKDASHIYKNPKLLGSFYAAPYAIFHPDLTFILALNDEAIGYIIGTSNSQKFYEVTEEKYFPDLRNEYPLPDENDSSADARIIRLIHNGHKPKIEFQNYPAHLHIDILPAGQGKGFGKKLIDTFINKLKELNVPALHLEVGKKNTNAIAFYEKYGFHRIVEFEYSIGFGITINN</sequence>
<evidence type="ECO:0000259" key="1">
    <source>
        <dbReference type="PROSITE" id="PS51186"/>
    </source>
</evidence>
<dbReference type="Gene3D" id="3.40.630.30">
    <property type="match status" value="1"/>
</dbReference>
<dbReference type="InterPro" id="IPR000182">
    <property type="entry name" value="GNAT_dom"/>
</dbReference>